<dbReference type="Gene3D" id="1.20.1110.10">
    <property type="entry name" value="Calcium-transporting ATPase, transmembrane domain"/>
    <property type="match status" value="1"/>
</dbReference>
<feature type="transmembrane region" description="Helical" evidence="3">
    <location>
        <begin position="29"/>
        <end position="53"/>
    </location>
</feature>
<comment type="subcellular location">
    <subcellularLocation>
        <location evidence="1">Cell membrane</location>
        <topology evidence="1">Multi-pass membrane protein</topology>
    </subcellularLocation>
</comment>
<dbReference type="Proteomes" id="UP000319716">
    <property type="component" value="Unassembled WGS sequence"/>
</dbReference>
<protein>
    <submittedName>
        <fullName evidence="5">Cation-transporting ATPase, E1-E2 family</fullName>
    </submittedName>
</protein>
<comment type="caution">
    <text evidence="5">The sequence shown here is derived from an EMBL/GenBank/DDBJ whole genome shotgun (WGS) entry which is preliminary data.</text>
</comment>
<evidence type="ECO:0000256" key="3">
    <source>
        <dbReference type="SAM" id="Phobius"/>
    </source>
</evidence>
<evidence type="ECO:0000256" key="2">
    <source>
        <dbReference type="ARBA" id="ARBA00022475"/>
    </source>
</evidence>
<feature type="domain" description="Cation-transporting P-type ATPase C-terminal" evidence="4">
    <location>
        <begin position="52"/>
        <end position="93"/>
    </location>
</feature>
<evidence type="ECO:0000256" key="1">
    <source>
        <dbReference type="ARBA" id="ARBA00004651"/>
    </source>
</evidence>
<keyword evidence="3" id="KW-1133">Transmembrane helix</keyword>
<dbReference type="InterPro" id="IPR006068">
    <property type="entry name" value="ATPase_P-typ_cation-transptr_C"/>
</dbReference>
<accession>A0A4Y1ZC17</accession>
<dbReference type="PANTHER" id="PTHR43294:SF21">
    <property type="entry name" value="CATION TRANSPORTING ATPASE"/>
    <property type="match status" value="1"/>
</dbReference>
<gene>
    <name evidence="5" type="ORF">NBRC111894_2196</name>
</gene>
<dbReference type="GO" id="GO:0005886">
    <property type="term" value="C:plasma membrane"/>
    <property type="evidence" value="ECO:0007669"/>
    <property type="project" value="UniProtKB-SubCell"/>
</dbReference>
<organism evidence="5 6">
    <name type="scientific">Sporolactobacillus inulinus</name>
    <dbReference type="NCBI Taxonomy" id="2078"/>
    <lineage>
        <taxon>Bacteria</taxon>
        <taxon>Bacillati</taxon>
        <taxon>Bacillota</taxon>
        <taxon>Bacilli</taxon>
        <taxon>Bacillales</taxon>
        <taxon>Sporolactobacillaceae</taxon>
        <taxon>Sporolactobacillus</taxon>
    </lineage>
</organism>
<dbReference type="EMBL" id="BEXB01000016">
    <property type="protein sequence ID" value="GAY76642.1"/>
    <property type="molecule type" value="Genomic_DNA"/>
</dbReference>
<dbReference type="PANTHER" id="PTHR43294">
    <property type="entry name" value="SODIUM/POTASSIUM-TRANSPORTING ATPASE SUBUNIT ALPHA"/>
    <property type="match status" value="1"/>
</dbReference>
<reference evidence="5 6" key="1">
    <citation type="submission" date="2017-11" db="EMBL/GenBank/DDBJ databases">
        <title>Draft Genome Sequence of Sporolactobacillus inulinus NBRC 111894 Isolated from Koso, a Japanese Sugar-Vegetable Fermented Beverage.</title>
        <authorList>
            <person name="Chiou T.Y."/>
            <person name="Oshima K."/>
            <person name="Suda W."/>
            <person name="Hattori M."/>
            <person name="Takahashi T."/>
        </authorList>
    </citation>
    <scope>NUCLEOTIDE SEQUENCE [LARGE SCALE GENOMIC DNA]</scope>
    <source>
        <strain evidence="5 6">NBRC111894</strain>
    </source>
</reference>
<keyword evidence="3" id="KW-0472">Membrane</keyword>
<name>A0A4Y1ZC17_9BACL</name>
<evidence type="ECO:0000313" key="5">
    <source>
        <dbReference type="EMBL" id="GAY76642.1"/>
    </source>
</evidence>
<keyword evidence="2" id="KW-1003">Cell membrane</keyword>
<dbReference type="SUPFAM" id="SSF81665">
    <property type="entry name" value="Calcium ATPase, transmembrane domain M"/>
    <property type="match status" value="1"/>
</dbReference>
<evidence type="ECO:0000313" key="6">
    <source>
        <dbReference type="Proteomes" id="UP000319716"/>
    </source>
</evidence>
<dbReference type="InterPro" id="IPR050510">
    <property type="entry name" value="Cation_transp_ATPase_P-type"/>
</dbReference>
<feature type="transmembrane region" description="Helical" evidence="3">
    <location>
        <begin position="59"/>
        <end position="77"/>
    </location>
</feature>
<sequence>MILTDDNFTTIVAAIREGRNIYNNIKKSVVFLLSCNLGEIVAILASVLFFWPMPLLPTQILWINLITDTFPAIALGVDPGDKDVMKKKPRDAKRVSLPVEPLFVPLLADC</sequence>
<evidence type="ECO:0000259" key="4">
    <source>
        <dbReference type="Pfam" id="PF00689"/>
    </source>
</evidence>
<dbReference type="AlphaFoldDB" id="A0A4Y1ZC17"/>
<proteinExistence type="predicted"/>
<dbReference type="InterPro" id="IPR023298">
    <property type="entry name" value="ATPase_P-typ_TM_dom_sf"/>
</dbReference>
<keyword evidence="3" id="KW-0812">Transmembrane</keyword>
<dbReference type="Pfam" id="PF00689">
    <property type="entry name" value="Cation_ATPase_C"/>
    <property type="match status" value="1"/>
</dbReference>